<evidence type="ECO:0000313" key="3">
    <source>
        <dbReference type="Proteomes" id="UP000738349"/>
    </source>
</evidence>
<dbReference type="PANTHER" id="PTHR46082:SF6">
    <property type="entry name" value="AAA+ ATPASE DOMAIN-CONTAINING PROTEIN-RELATED"/>
    <property type="match status" value="1"/>
</dbReference>
<gene>
    <name evidence="2" type="ORF">EDB81DRAFT_651198</name>
</gene>
<name>A0A9P9EXP9_9HYPO</name>
<protein>
    <recommendedName>
        <fullName evidence="4">Kinesin light chain</fullName>
    </recommendedName>
</protein>
<reference evidence="2" key="1">
    <citation type="journal article" date="2021" name="Nat. Commun.">
        <title>Genetic determinants of endophytism in the Arabidopsis root mycobiome.</title>
        <authorList>
            <person name="Mesny F."/>
            <person name="Miyauchi S."/>
            <person name="Thiergart T."/>
            <person name="Pickel B."/>
            <person name="Atanasova L."/>
            <person name="Karlsson M."/>
            <person name="Huettel B."/>
            <person name="Barry K.W."/>
            <person name="Haridas S."/>
            <person name="Chen C."/>
            <person name="Bauer D."/>
            <person name="Andreopoulos W."/>
            <person name="Pangilinan J."/>
            <person name="LaButti K."/>
            <person name="Riley R."/>
            <person name="Lipzen A."/>
            <person name="Clum A."/>
            <person name="Drula E."/>
            <person name="Henrissat B."/>
            <person name="Kohler A."/>
            <person name="Grigoriev I.V."/>
            <person name="Martin F.M."/>
            <person name="Hacquard S."/>
        </authorList>
    </citation>
    <scope>NUCLEOTIDE SEQUENCE</scope>
    <source>
        <strain evidence="2">MPI-CAGE-AT-0147</strain>
    </source>
</reference>
<feature type="transmembrane region" description="Helical" evidence="1">
    <location>
        <begin position="22"/>
        <end position="42"/>
    </location>
</feature>
<organism evidence="2 3">
    <name type="scientific">Dactylonectria macrodidyma</name>
    <dbReference type="NCBI Taxonomy" id="307937"/>
    <lineage>
        <taxon>Eukaryota</taxon>
        <taxon>Fungi</taxon>
        <taxon>Dikarya</taxon>
        <taxon>Ascomycota</taxon>
        <taxon>Pezizomycotina</taxon>
        <taxon>Sordariomycetes</taxon>
        <taxon>Hypocreomycetidae</taxon>
        <taxon>Hypocreales</taxon>
        <taxon>Nectriaceae</taxon>
        <taxon>Dactylonectria</taxon>
    </lineage>
</organism>
<evidence type="ECO:0000256" key="1">
    <source>
        <dbReference type="SAM" id="Phobius"/>
    </source>
</evidence>
<dbReference type="PANTHER" id="PTHR46082">
    <property type="entry name" value="ATP/GTP-BINDING PROTEIN-RELATED"/>
    <property type="match status" value="1"/>
</dbReference>
<dbReference type="Gene3D" id="3.40.50.300">
    <property type="entry name" value="P-loop containing nucleotide triphosphate hydrolases"/>
    <property type="match status" value="1"/>
</dbReference>
<proteinExistence type="predicted"/>
<feature type="non-terminal residue" evidence="2">
    <location>
        <position position="1"/>
    </location>
</feature>
<comment type="caution">
    <text evidence="2">The sequence shown here is derived from an EMBL/GenBank/DDBJ whole genome shotgun (WGS) entry which is preliminary data.</text>
</comment>
<sequence length="632" mass="70951">NDIKKQFGHGQRQRVIPARSRVALYGLGGIGKTQIALAYVYWLREMHPDVSVFRVHASNPERSCQGYVSIAKECRIAGFDDPQVDVLPLVKTFLERDYQNRWVMVIDNADDTHLFFQSLQEGNQTCPSDGAIGSEANLGRFIPECAHGSILMTTRNKQAGSRFLRGKPPVKVEEMTGDEIHQLLCVMLDDTSISLDDTLTLSSQLEHLPLALAQAAAFIIENSISINDYVHLLGEGDSSLVGRLSEPFEAVGRDSNTPHALTATWVISFEQIKKQHAFAGEILSLISLFDRQAIPKDFVLDYYRNQRPDNPVDSETAAVLRATGVLQAFSFKIRGKDESIDIHRLVQLVTRKCLAITGRMAEFAWHALRTVSDTYPSGKFETRNVCLRYLSHALAVLDTKMTDSKHDKIARALLLYRTGSYSLTLGHLNDSESYHAKAVKLTESELREYHRITLDIRNKFVITYQRQDRLKESEELLAQILKSNKNVFGDGHLDSNIRCMDNLASIFIAQDRWKEVEELLVYVLKAHKKVLGDDHLTTLANMNNLAITFFGQGRCKEAEDLNLQVLGATKRVLGDNHPDTMAAMDNLASTYYNQGHLKDAEDLELQSLKASKEALGDDHPDTLVSMNNLAHV</sequence>
<dbReference type="EMBL" id="JAGMUV010000008">
    <property type="protein sequence ID" value="KAH7146450.1"/>
    <property type="molecule type" value="Genomic_DNA"/>
</dbReference>
<evidence type="ECO:0000313" key="2">
    <source>
        <dbReference type="EMBL" id="KAH7146450.1"/>
    </source>
</evidence>
<dbReference type="SUPFAM" id="SSF52540">
    <property type="entry name" value="P-loop containing nucleoside triphosphate hydrolases"/>
    <property type="match status" value="1"/>
</dbReference>
<dbReference type="Proteomes" id="UP000738349">
    <property type="component" value="Unassembled WGS sequence"/>
</dbReference>
<dbReference type="Pfam" id="PF13374">
    <property type="entry name" value="TPR_10"/>
    <property type="match status" value="2"/>
</dbReference>
<dbReference type="InterPro" id="IPR053137">
    <property type="entry name" value="NLR-like"/>
</dbReference>
<dbReference type="InterPro" id="IPR011990">
    <property type="entry name" value="TPR-like_helical_dom_sf"/>
</dbReference>
<dbReference type="AlphaFoldDB" id="A0A9P9EXP9"/>
<accession>A0A9P9EXP9</accession>
<dbReference type="Pfam" id="PF13424">
    <property type="entry name" value="TPR_12"/>
    <property type="match status" value="1"/>
</dbReference>
<dbReference type="InterPro" id="IPR027417">
    <property type="entry name" value="P-loop_NTPase"/>
</dbReference>
<evidence type="ECO:0008006" key="4">
    <source>
        <dbReference type="Google" id="ProtNLM"/>
    </source>
</evidence>
<dbReference type="Gene3D" id="1.25.40.10">
    <property type="entry name" value="Tetratricopeptide repeat domain"/>
    <property type="match status" value="2"/>
</dbReference>
<keyword evidence="1" id="KW-0812">Transmembrane</keyword>
<keyword evidence="1" id="KW-0472">Membrane</keyword>
<dbReference type="SUPFAM" id="SSF48452">
    <property type="entry name" value="TPR-like"/>
    <property type="match status" value="1"/>
</dbReference>
<dbReference type="OrthoDB" id="427518at2759"/>
<keyword evidence="3" id="KW-1185">Reference proteome</keyword>
<keyword evidence="1" id="KW-1133">Transmembrane helix</keyword>